<reference evidence="1" key="2">
    <citation type="journal article" date="2015" name="Fish Shellfish Immunol.">
        <title>Early steps in the European eel (Anguilla anguilla)-Vibrio vulnificus interaction in the gills: Role of the RtxA13 toxin.</title>
        <authorList>
            <person name="Callol A."/>
            <person name="Pajuelo D."/>
            <person name="Ebbesson L."/>
            <person name="Teles M."/>
            <person name="MacKenzie S."/>
            <person name="Amaro C."/>
        </authorList>
    </citation>
    <scope>NUCLEOTIDE SEQUENCE</scope>
</reference>
<accession>A0A0E9PAM5</accession>
<evidence type="ECO:0000313" key="1">
    <source>
        <dbReference type="EMBL" id="JAH01120.1"/>
    </source>
</evidence>
<protein>
    <submittedName>
        <fullName evidence="1">Uncharacterized protein</fullName>
    </submittedName>
</protein>
<name>A0A0E9PAM5_ANGAN</name>
<dbReference type="AlphaFoldDB" id="A0A0E9PAM5"/>
<organism evidence="1">
    <name type="scientific">Anguilla anguilla</name>
    <name type="common">European freshwater eel</name>
    <name type="synonym">Muraena anguilla</name>
    <dbReference type="NCBI Taxonomy" id="7936"/>
    <lineage>
        <taxon>Eukaryota</taxon>
        <taxon>Metazoa</taxon>
        <taxon>Chordata</taxon>
        <taxon>Craniata</taxon>
        <taxon>Vertebrata</taxon>
        <taxon>Euteleostomi</taxon>
        <taxon>Actinopterygii</taxon>
        <taxon>Neopterygii</taxon>
        <taxon>Teleostei</taxon>
        <taxon>Anguilliformes</taxon>
        <taxon>Anguillidae</taxon>
        <taxon>Anguilla</taxon>
    </lineage>
</organism>
<dbReference type="EMBL" id="GBXM01107457">
    <property type="protein sequence ID" value="JAH01120.1"/>
    <property type="molecule type" value="Transcribed_RNA"/>
</dbReference>
<sequence>MHLVCTTDKMCLQGYFRSAQSSVSCCRRETVYR</sequence>
<proteinExistence type="predicted"/>
<reference evidence="1" key="1">
    <citation type="submission" date="2014-11" db="EMBL/GenBank/DDBJ databases">
        <authorList>
            <person name="Amaro Gonzalez C."/>
        </authorList>
    </citation>
    <scope>NUCLEOTIDE SEQUENCE</scope>
</reference>